<evidence type="ECO:0000313" key="2">
    <source>
        <dbReference type="EMBL" id="MEQ2231695.1"/>
    </source>
</evidence>
<evidence type="ECO:0000313" key="3">
    <source>
        <dbReference type="Proteomes" id="UP001482620"/>
    </source>
</evidence>
<keyword evidence="3" id="KW-1185">Reference proteome</keyword>
<dbReference type="Proteomes" id="UP001482620">
    <property type="component" value="Unassembled WGS sequence"/>
</dbReference>
<gene>
    <name evidence="2" type="ORF">ILYODFUR_003292</name>
</gene>
<organism evidence="2 3">
    <name type="scientific">Ilyodon furcidens</name>
    <name type="common">goldbreast splitfin</name>
    <dbReference type="NCBI Taxonomy" id="33524"/>
    <lineage>
        <taxon>Eukaryota</taxon>
        <taxon>Metazoa</taxon>
        <taxon>Chordata</taxon>
        <taxon>Craniata</taxon>
        <taxon>Vertebrata</taxon>
        <taxon>Euteleostomi</taxon>
        <taxon>Actinopterygii</taxon>
        <taxon>Neopterygii</taxon>
        <taxon>Teleostei</taxon>
        <taxon>Neoteleostei</taxon>
        <taxon>Acanthomorphata</taxon>
        <taxon>Ovalentaria</taxon>
        <taxon>Atherinomorphae</taxon>
        <taxon>Cyprinodontiformes</taxon>
        <taxon>Goodeidae</taxon>
        <taxon>Ilyodon</taxon>
    </lineage>
</organism>
<sequence>MHTSSETLHVRGSETRRTSSRGEDQIQLAEEFLQLWPTYCSITLMVLSVWNKPLQILFSSKRFCNGAIAI</sequence>
<accession>A0ABV0TH15</accession>
<protein>
    <submittedName>
        <fullName evidence="2">Uncharacterized protein</fullName>
    </submittedName>
</protein>
<feature type="compositionally biased region" description="Basic and acidic residues" evidence="1">
    <location>
        <begin position="8"/>
        <end position="22"/>
    </location>
</feature>
<name>A0ABV0TH15_9TELE</name>
<proteinExistence type="predicted"/>
<evidence type="ECO:0000256" key="1">
    <source>
        <dbReference type="SAM" id="MobiDB-lite"/>
    </source>
</evidence>
<comment type="caution">
    <text evidence="2">The sequence shown here is derived from an EMBL/GenBank/DDBJ whole genome shotgun (WGS) entry which is preliminary data.</text>
</comment>
<dbReference type="EMBL" id="JAHRIQ010034923">
    <property type="protein sequence ID" value="MEQ2231695.1"/>
    <property type="molecule type" value="Genomic_DNA"/>
</dbReference>
<reference evidence="2 3" key="1">
    <citation type="submission" date="2021-06" db="EMBL/GenBank/DDBJ databases">
        <authorList>
            <person name="Palmer J.M."/>
        </authorList>
    </citation>
    <scope>NUCLEOTIDE SEQUENCE [LARGE SCALE GENOMIC DNA]</scope>
    <source>
        <strain evidence="3">if_2019</strain>
        <tissue evidence="2">Muscle</tissue>
    </source>
</reference>
<feature type="region of interest" description="Disordered" evidence="1">
    <location>
        <begin position="1"/>
        <end position="22"/>
    </location>
</feature>